<feature type="compositionally biased region" description="Low complexity" evidence="2">
    <location>
        <begin position="1"/>
        <end position="10"/>
    </location>
</feature>
<dbReference type="Gene3D" id="1.10.630.10">
    <property type="entry name" value="Cytochrome P450"/>
    <property type="match status" value="1"/>
</dbReference>
<dbReference type="CDD" id="cd00302">
    <property type="entry name" value="cytochrome_P450"/>
    <property type="match status" value="1"/>
</dbReference>
<dbReference type="EMBL" id="BSUJ01000001">
    <property type="protein sequence ID" value="GMA21125.1"/>
    <property type="molecule type" value="Genomic_DNA"/>
</dbReference>
<feature type="region of interest" description="Disordered" evidence="2">
    <location>
        <begin position="343"/>
        <end position="377"/>
    </location>
</feature>
<organism evidence="3 4">
    <name type="scientific">Arsenicicoccus piscis</name>
    <dbReference type="NCBI Taxonomy" id="673954"/>
    <lineage>
        <taxon>Bacteria</taxon>
        <taxon>Bacillati</taxon>
        <taxon>Actinomycetota</taxon>
        <taxon>Actinomycetes</taxon>
        <taxon>Micrococcales</taxon>
        <taxon>Intrasporangiaceae</taxon>
        <taxon>Arsenicicoccus</taxon>
    </lineage>
</organism>
<dbReference type="RefSeq" id="WP_284284794.1">
    <property type="nucleotide sequence ID" value="NZ_BSUJ01000001.1"/>
</dbReference>
<comment type="caution">
    <text evidence="3">The sequence shown here is derived from an EMBL/GenBank/DDBJ whole genome shotgun (WGS) entry which is preliminary data.</text>
</comment>
<dbReference type="Proteomes" id="UP001157109">
    <property type="component" value="Unassembled WGS sequence"/>
</dbReference>
<comment type="similarity">
    <text evidence="1">Belongs to the cytochrome P450 family.</text>
</comment>
<accession>A0ABQ6HSC4</accession>
<feature type="region of interest" description="Disordered" evidence="2">
    <location>
        <begin position="1"/>
        <end position="28"/>
    </location>
</feature>
<evidence type="ECO:0000313" key="3">
    <source>
        <dbReference type="EMBL" id="GMA21125.1"/>
    </source>
</evidence>
<sequence>MNAPRPAACPRPDDRLVPRAPSPGHDRTAPVELVAGVWHVRSAAVARELLRSRGTLQAGFQADAVRTGVTGMRYPVLYLDGDEHRAARTSIGRYFAPTTVTRRYRDLMEQRADELVAEIEAAGEADLADVALRYSVDIAAQVVGLTDSDREGMTRRLEVFFSGSLGVLSPTSGSGEKPEAAGRLARLTAGLTALRSLLPMGRFYLSDVRPAVRARRARRRDDVISHLIDQGRSATEILSECLTYAAAGMVTTREFLSLAAWHLLRDDALRERYLGGGDDERMAILLEILRLEPIIGTLYRRLAAPLEVGSGEQTVVLPAGALVAVPVHEVDLDERVVGAGPAGEGPAQLCPGRELPPATSPRCSASVTARTAAPGTR</sequence>
<evidence type="ECO:0000313" key="4">
    <source>
        <dbReference type="Proteomes" id="UP001157109"/>
    </source>
</evidence>
<evidence type="ECO:0000256" key="1">
    <source>
        <dbReference type="ARBA" id="ARBA00010617"/>
    </source>
</evidence>
<dbReference type="SUPFAM" id="SSF48264">
    <property type="entry name" value="Cytochrome P450"/>
    <property type="match status" value="1"/>
</dbReference>
<dbReference type="PANTHER" id="PTHR46696">
    <property type="entry name" value="P450, PUTATIVE (EUROFUNG)-RELATED"/>
    <property type="match status" value="1"/>
</dbReference>
<dbReference type="InterPro" id="IPR036396">
    <property type="entry name" value="Cyt_P450_sf"/>
</dbReference>
<keyword evidence="4" id="KW-1185">Reference proteome</keyword>
<reference evidence="4" key="1">
    <citation type="journal article" date="2019" name="Int. J. Syst. Evol. Microbiol.">
        <title>The Global Catalogue of Microorganisms (GCM) 10K type strain sequencing project: providing services to taxonomists for standard genome sequencing and annotation.</title>
        <authorList>
            <consortium name="The Broad Institute Genomics Platform"/>
            <consortium name="The Broad Institute Genome Sequencing Center for Infectious Disease"/>
            <person name="Wu L."/>
            <person name="Ma J."/>
        </authorList>
    </citation>
    <scope>NUCLEOTIDE SEQUENCE [LARGE SCALE GENOMIC DNA]</scope>
    <source>
        <strain evidence="4">NBRC 105830</strain>
    </source>
</reference>
<protein>
    <submittedName>
        <fullName evidence="3">Cytochrome P450, putative</fullName>
    </submittedName>
</protein>
<name>A0ABQ6HSC4_9MICO</name>
<dbReference type="PANTHER" id="PTHR46696:SF1">
    <property type="entry name" value="CYTOCHROME P450 YJIB-RELATED"/>
    <property type="match status" value="1"/>
</dbReference>
<proteinExistence type="inferred from homology"/>
<evidence type="ECO:0000256" key="2">
    <source>
        <dbReference type="SAM" id="MobiDB-lite"/>
    </source>
</evidence>
<gene>
    <name evidence="3" type="ORF">GCM10025862_31460</name>
</gene>